<feature type="binding site" evidence="14">
    <location>
        <position position="203"/>
    </location>
    <ligand>
        <name>Mg(2+)</name>
        <dbReference type="ChEBI" id="CHEBI:18420"/>
    </ligand>
</feature>
<feature type="binding site" evidence="14">
    <location>
        <position position="161"/>
    </location>
    <ligand>
        <name>Mg(2+)</name>
        <dbReference type="ChEBI" id="CHEBI:18420"/>
    </ligand>
</feature>
<dbReference type="InterPro" id="IPR027417">
    <property type="entry name" value="P-loop_NTPase"/>
</dbReference>
<feature type="domain" description="HPr kinase/phosphorylase C-terminal" evidence="16">
    <location>
        <begin position="131"/>
        <end position="299"/>
    </location>
</feature>
<dbReference type="InterPro" id="IPR003755">
    <property type="entry name" value="HPr(Ser)_kin/Pase"/>
</dbReference>
<keyword evidence="7 14" id="KW-0547">Nucleotide-binding</keyword>
<dbReference type="SUPFAM" id="SSF75138">
    <property type="entry name" value="HprK N-terminal domain-like"/>
    <property type="match status" value="1"/>
</dbReference>
<evidence type="ECO:0000256" key="4">
    <source>
        <dbReference type="ARBA" id="ARBA00022527"/>
    </source>
</evidence>
<organism evidence="17">
    <name type="scientific">Proteinivorax tanatarense</name>
    <dbReference type="NCBI Taxonomy" id="1260629"/>
    <lineage>
        <taxon>Bacteria</taxon>
        <taxon>Bacillati</taxon>
        <taxon>Bacillota</taxon>
        <taxon>Clostridia</taxon>
        <taxon>Eubacteriales</taxon>
        <taxon>Proteinivoracaceae</taxon>
        <taxon>Proteinivorax</taxon>
    </lineage>
</organism>
<dbReference type="EC" id="2.7.11.-" evidence="14"/>
<dbReference type="InterPro" id="IPR011126">
    <property type="entry name" value="Hpr_kin/Pase_Hpr_N"/>
</dbReference>
<comment type="function">
    <text evidence="14">Catalyzes the ATP- as well as the pyrophosphate-dependent phosphorylation of a specific serine residue in HPr, a phosphocarrier protein of the phosphoenolpyruvate-dependent sugar phosphotransferase system (PTS). HprK/P also catalyzes the pyrophosphate-producing, inorganic phosphate-dependent dephosphorylation (phosphorolysis) of seryl-phosphorylated HPr (P-Ser-HPr). The two antagonistic activities of HprK/P are regulated by several intracellular metabolites, which change their concentration in response to the absence or presence of rapidly metabolisable carbon sources (glucose, fructose, etc.) in the growth medium. Therefore, by controlling the phosphorylation state of HPr, HPrK/P is a sensor enzyme that plays a major role in the regulation of carbon metabolism and sugar transport: it mediates carbon catabolite repression (CCR), and regulates PTS-catalyzed carbohydrate uptake and inducer exclusion.</text>
</comment>
<dbReference type="Pfam" id="PF02603">
    <property type="entry name" value="Hpr_kinase_N"/>
    <property type="match status" value="1"/>
</dbReference>
<evidence type="ECO:0000256" key="6">
    <source>
        <dbReference type="ARBA" id="ARBA00022723"/>
    </source>
</evidence>
<dbReference type="Gene3D" id="3.40.1390.20">
    <property type="entry name" value="HprK N-terminal domain-like"/>
    <property type="match status" value="1"/>
</dbReference>
<gene>
    <name evidence="14 17" type="primary">hprK</name>
    <name evidence="17" type="ORF">PRVXT_001826</name>
</gene>
<dbReference type="GO" id="GO:0006109">
    <property type="term" value="P:regulation of carbohydrate metabolic process"/>
    <property type="evidence" value="ECO:0007669"/>
    <property type="project" value="UniProtKB-UniRule"/>
</dbReference>
<evidence type="ECO:0000256" key="11">
    <source>
        <dbReference type="ARBA" id="ARBA00023268"/>
    </source>
</evidence>
<comment type="domain">
    <text evidence="14">The Walker A ATP-binding motif also binds Pi and PPi.</text>
</comment>
<keyword evidence="4 14" id="KW-0723">Serine/threonine-protein kinase</keyword>
<dbReference type="GO" id="GO:0005524">
    <property type="term" value="F:ATP binding"/>
    <property type="evidence" value="ECO:0007669"/>
    <property type="project" value="UniProtKB-UniRule"/>
</dbReference>
<comment type="similarity">
    <text evidence="3 14">Belongs to the HPrK/P family.</text>
</comment>
<dbReference type="EC" id="2.7.4.-" evidence="14"/>
<comment type="cofactor">
    <cofactor evidence="2 14">
        <name>Mg(2+)</name>
        <dbReference type="ChEBI" id="CHEBI:18420"/>
    </cofactor>
</comment>
<sequence>MKNVAVHKLQKKFNLTIFSGEELLDKKHITIKDISRPALELAGYDAYYPKKRIQVLGKTELTFLYSLEPEVQKLRFKNLLLETVPCIILTRGFKPTESMLSLAQKSNIPILGTERTTTDFIALSTDFLDRDLAPTKTIHGVLVDIYGVGVLIKGQSGIGKSETALELIKRGHRLISDDAVELRSIRERAIIGAAPKVLEHLLEIRGVGLINVVSLFGTGCVRSQKEVELVINLEHWDDKKSYERLGLDKHYFEVFGVNIEMHTIPVAPGRNLAIIMEIAAMNHRAKKIGTNTPEEFSKKLNSLITQNQ</sequence>
<dbReference type="SUPFAM" id="SSF53795">
    <property type="entry name" value="PEP carboxykinase-like"/>
    <property type="match status" value="1"/>
</dbReference>
<protein>
    <recommendedName>
        <fullName evidence="14">HPr kinase/phosphorylase</fullName>
        <shortName evidence="14">HPrK/P</shortName>
        <ecNumber evidence="14">2.7.11.-</ecNumber>
        <ecNumber evidence="14">2.7.4.-</ecNumber>
    </recommendedName>
    <alternativeName>
        <fullName evidence="14">HPr(Ser) kinase/phosphorylase</fullName>
    </alternativeName>
</protein>
<dbReference type="HAMAP" id="MF_01249">
    <property type="entry name" value="HPr_kinase"/>
    <property type="match status" value="1"/>
</dbReference>
<evidence type="ECO:0000256" key="9">
    <source>
        <dbReference type="ARBA" id="ARBA00022840"/>
    </source>
</evidence>
<feature type="active site" evidence="14">
    <location>
        <position position="244"/>
    </location>
</feature>
<dbReference type="Gene3D" id="3.40.50.300">
    <property type="entry name" value="P-loop containing nucleotide triphosphate hydrolases"/>
    <property type="match status" value="1"/>
</dbReference>
<dbReference type="RefSeq" id="WP_350342584.1">
    <property type="nucleotide sequence ID" value="NZ_CP158367.1"/>
</dbReference>
<comment type="catalytic activity">
    <reaction evidence="13 14">
        <text>[HPr protein]-O-phospho-L-serine + phosphate + H(+) = [HPr protein]-L-serine + diphosphate</text>
        <dbReference type="Rhea" id="RHEA:46604"/>
        <dbReference type="Rhea" id="RHEA-COMP:11602"/>
        <dbReference type="Rhea" id="RHEA-COMP:11603"/>
        <dbReference type="ChEBI" id="CHEBI:15378"/>
        <dbReference type="ChEBI" id="CHEBI:29999"/>
        <dbReference type="ChEBI" id="CHEBI:33019"/>
        <dbReference type="ChEBI" id="CHEBI:43474"/>
        <dbReference type="ChEBI" id="CHEBI:83421"/>
    </reaction>
</comment>
<keyword evidence="11 14" id="KW-0511">Multifunctional enzyme</keyword>
<dbReference type="EMBL" id="CP158367">
    <property type="protein sequence ID" value="XBX73822.1"/>
    <property type="molecule type" value="Genomic_DNA"/>
</dbReference>
<keyword evidence="10 14" id="KW-0460">Magnesium</keyword>
<evidence type="ECO:0000259" key="16">
    <source>
        <dbReference type="Pfam" id="PF07475"/>
    </source>
</evidence>
<dbReference type="InterPro" id="IPR028979">
    <property type="entry name" value="Ser_kin/Pase_Hpr-like_N_sf"/>
</dbReference>
<evidence type="ECO:0000256" key="8">
    <source>
        <dbReference type="ARBA" id="ARBA00022777"/>
    </source>
</evidence>
<evidence type="ECO:0000256" key="7">
    <source>
        <dbReference type="ARBA" id="ARBA00022741"/>
    </source>
</evidence>
<dbReference type="GO" id="GO:0004674">
    <property type="term" value="F:protein serine/threonine kinase activity"/>
    <property type="evidence" value="ECO:0007669"/>
    <property type="project" value="UniProtKB-KW"/>
</dbReference>
<reference evidence="17" key="2">
    <citation type="submission" date="2024-06" db="EMBL/GenBank/DDBJ databases">
        <authorList>
            <person name="Petrova K.O."/>
            <person name="Toshchakov S.V."/>
            <person name="Boltjanskaja Y.V."/>
            <person name="Kevbrin V."/>
        </authorList>
    </citation>
    <scope>NUCLEOTIDE SEQUENCE</scope>
    <source>
        <strain evidence="17">Z-910T</strain>
    </source>
</reference>
<evidence type="ECO:0000256" key="1">
    <source>
        <dbReference type="ARBA" id="ARBA00001120"/>
    </source>
</evidence>
<dbReference type="CDD" id="cd01918">
    <property type="entry name" value="HprK_C"/>
    <property type="match status" value="1"/>
</dbReference>
<proteinExistence type="inferred from homology"/>
<feature type="active site" evidence="14">
    <location>
        <position position="160"/>
    </location>
</feature>
<accession>A0AAU7VII6</accession>
<comment type="miscellaneous">
    <text evidence="14">Both phosphorylation and phosphorolysis are carried out by the same active site and suggest a common mechanism for both reactions.</text>
</comment>
<evidence type="ECO:0000256" key="12">
    <source>
        <dbReference type="ARBA" id="ARBA00023277"/>
    </source>
</evidence>
<dbReference type="GO" id="GO:0000287">
    <property type="term" value="F:magnesium ion binding"/>
    <property type="evidence" value="ECO:0007669"/>
    <property type="project" value="UniProtKB-UniRule"/>
</dbReference>
<comment type="subunit">
    <text evidence="14">Homohexamer.</text>
</comment>
<evidence type="ECO:0000313" key="17">
    <source>
        <dbReference type="EMBL" id="XBX73822.1"/>
    </source>
</evidence>
<dbReference type="GO" id="GO:0000155">
    <property type="term" value="F:phosphorelay sensor kinase activity"/>
    <property type="evidence" value="ECO:0007669"/>
    <property type="project" value="InterPro"/>
</dbReference>
<feature type="binding site" evidence="14">
    <location>
        <begin position="154"/>
        <end position="161"/>
    </location>
    <ligand>
        <name>ATP</name>
        <dbReference type="ChEBI" id="CHEBI:30616"/>
    </ligand>
</feature>
<dbReference type="NCBIfam" id="TIGR00679">
    <property type="entry name" value="hpr-ser"/>
    <property type="match status" value="1"/>
</dbReference>
<feature type="active site" evidence="14">
    <location>
        <position position="139"/>
    </location>
</feature>
<evidence type="ECO:0000256" key="10">
    <source>
        <dbReference type="ARBA" id="ARBA00022842"/>
    </source>
</evidence>
<feature type="region of interest" description="Important for the catalytic mechanism of dephosphorylation" evidence="14">
    <location>
        <begin position="265"/>
        <end position="270"/>
    </location>
</feature>
<evidence type="ECO:0000256" key="2">
    <source>
        <dbReference type="ARBA" id="ARBA00001946"/>
    </source>
</evidence>
<evidence type="ECO:0000256" key="13">
    <source>
        <dbReference type="ARBA" id="ARBA00047657"/>
    </source>
</evidence>
<dbReference type="AlphaFoldDB" id="A0AAU7VII6"/>
<evidence type="ECO:0000256" key="5">
    <source>
        <dbReference type="ARBA" id="ARBA00022679"/>
    </source>
</evidence>
<feature type="region of interest" description="Important for the catalytic mechanism of both phosphorylation and dephosphorylation" evidence="14">
    <location>
        <begin position="202"/>
        <end position="211"/>
    </location>
</feature>
<keyword evidence="6 14" id="KW-0479">Metal-binding</keyword>
<keyword evidence="8 14" id="KW-0418">Kinase</keyword>
<evidence type="ECO:0000256" key="14">
    <source>
        <dbReference type="HAMAP-Rule" id="MF_01249"/>
    </source>
</evidence>
<reference evidence="17" key="1">
    <citation type="journal article" date="2013" name="Extremophiles">
        <title>Proteinivorax tanatarense gen. nov., sp. nov., an anaerobic, haloalkaliphilic, proteolytic bacterium isolated from a decaying algal bloom, and proposal of Proteinivoraceae fam. nov.</title>
        <authorList>
            <person name="Kevbrin V."/>
            <person name="Boltyanskaya Y."/>
            <person name="Zhilina T."/>
            <person name="Kolganova T."/>
            <person name="Lavrentjeva E."/>
            <person name="Kuznetsov B."/>
        </authorList>
    </citation>
    <scope>NUCLEOTIDE SEQUENCE</scope>
    <source>
        <strain evidence="17">Z-910T</strain>
    </source>
</reference>
<dbReference type="PANTHER" id="PTHR30305">
    <property type="entry name" value="PROTEIN YJDM-RELATED"/>
    <property type="match status" value="1"/>
</dbReference>
<dbReference type="FunFam" id="3.40.50.300:FF:000174">
    <property type="entry name" value="HPr kinase/phosphorylase"/>
    <property type="match status" value="1"/>
</dbReference>
<dbReference type="GO" id="GO:0004712">
    <property type="term" value="F:protein serine/threonine/tyrosine kinase activity"/>
    <property type="evidence" value="ECO:0007669"/>
    <property type="project" value="UniProtKB-UniRule"/>
</dbReference>
<keyword evidence="5 14" id="KW-0808">Transferase</keyword>
<keyword evidence="12 14" id="KW-0119">Carbohydrate metabolism</keyword>
<evidence type="ECO:0000259" key="15">
    <source>
        <dbReference type="Pfam" id="PF02603"/>
    </source>
</evidence>
<name>A0AAU7VII6_9FIRM</name>
<dbReference type="PANTHER" id="PTHR30305:SF1">
    <property type="entry name" value="HPR KINASE_PHOSPHORYLASE"/>
    <property type="match status" value="1"/>
</dbReference>
<keyword evidence="9 14" id="KW-0067">ATP-binding</keyword>
<dbReference type="InterPro" id="IPR011104">
    <property type="entry name" value="Hpr_kin/Pase_C"/>
</dbReference>
<feature type="domain" description="HPr(Ser) kinase/phosphorylase N-terminal" evidence="15">
    <location>
        <begin position="4"/>
        <end position="128"/>
    </location>
</feature>
<evidence type="ECO:0000256" key="3">
    <source>
        <dbReference type="ARBA" id="ARBA00006883"/>
    </source>
</evidence>
<dbReference type="Pfam" id="PF07475">
    <property type="entry name" value="Hpr_kinase_C"/>
    <property type="match status" value="1"/>
</dbReference>
<comment type="catalytic activity">
    <reaction evidence="1 14">
        <text>[HPr protein]-L-serine + ATP = [HPr protein]-O-phospho-L-serine + ADP + H(+)</text>
        <dbReference type="Rhea" id="RHEA:46600"/>
        <dbReference type="Rhea" id="RHEA-COMP:11602"/>
        <dbReference type="Rhea" id="RHEA-COMP:11603"/>
        <dbReference type="ChEBI" id="CHEBI:15378"/>
        <dbReference type="ChEBI" id="CHEBI:29999"/>
        <dbReference type="ChEBI" id="CHEBI:30616"/>
        <dbReference type="ChEBI" id="CHEBI:83421"/>
        <dbReference type="ChEBI" id="CHEBI:456216"/>
    </reaction>
</comment>
<feature type="active site" description="Proton acceptor; for phosphorylation activity. Proton donor; for dephosphorylation activity" evidence="14">
    <location>
        <position position="178"/>
    </location>
</feature>